<feature type="region of interest" description="Disordered" evidence="1">
    <location>
        <begin position="168"/>
        <end position="190"/>
    </location>
</feature>
<gene>
    <name evidence="2" type="ORF">OMP40_22330</name>
</gene>
<sequence length="190" mass="21382">MDLLLDKEPNFRPVVDMNYLITLSLGDRERAMGIMKEAIAKYPFITNFYSQYADDLLKDYQNSEGNSVIGEQLIELYKQMQAKDQIVKNLPESFLLGNAFEISSSVREGAAYVMYANGGYEEAIAVLKPGLLDDLSNEDNQRLALLYLSALQKTGSNDEELLNKLQQVNSSTKEQLQDPLKALKGSDQKK</sequence>
<reference evidence="2" key="1">
    <citation type="submission" date="2022-10" db="EMBL/GenBank/DDBJ databases">
        <title>Comparative genomic analysis of Cohnella hashimotonis sp. nov., isolated from the International Space Station.</title>
        <authorList>
            <person name="Simpson A."/>
            <person name="Venkateswaran K."/>
        </authorList>
    </citation>
    <scope>NUCLEOTIDE SEQUENCE</scope>
    <source>
        <strain evidence="2">DSM 28161</strain>
    </source>
</reference>
<dbReference type="Proteomes" id="UP001153404">
    <property type="component" value="Unassembled WGS sequence"/>
</dbReference>
<evidence type="ECO:0000313" key="3">
    <source>
        <dbReference type="Proteomes" id="UP001153404"/>
    </source>
</evidence>
<protein>
    <submittedName>
        <fullName evidence="2">Uncharacterized protein</fullName>
    </submittedName>
</protein>
<dbReference type="RefSeq" id="WP_277534625.1">
    <property type="nucleotide sequence ID" value="NZ_JAPDIA010000007.1"/>
</dbReference>
<dbReference type="EMBL" id="JAPDIA010000007">
    <property type="protein sequence ID" value="MDG0811803.1"/>
    <property type="molecule type" value="Genomic_DNA"/>
</dbReference>
<keyword evidence="3" id="KW-1185">Reference proteome</keyword>
<name>A0A9X4KW36_9BACL</name>
<comment type="caution">
    <text evidence="2">The sequence shown here is derived from an EMBL/GenBank/DDBJ whole genome shotgun (WGS) entry which is preliminary data.</text>
</comment>
<dbReference type="AlphaFoldDB" id="A0A9X4KW36"/>
<proteinExistence type="predicted"/>
<organism evidence="2 3">
    <name type="scientific">Cohnella rhizosphaerae</name>
    <dbReference type="NCBI Taxonomy" id="1457232"/>
    <lineage>
        <taxon>Bacteria</taxon>
        <taxon>Bacillati</taxon>
        <taxon>Bacillota</taxon>
        <taxon>Bacilli</taxon>
        <taxon>Bacillales</taxon>
        <taxon>Paenibacillaceae</taxon>
        <taxon>Cohnella</taxon>
    </lineage>
</organism>
<evidence type="ECO:0000313" key="2">
    <source>
        <dbReference type="EMBL" id="MDG0811803.1"/>
    </source>
</evidence>
<accession>A0A9X4KW36</accession>
<evidence type="ECO:0000256" key="1">
    <source>
        <dbReference type="SAM" id="MobiDB-lite"/>
    </source>
</evidence>